<evidence type="ECO:0000256" key="3">
    <source>
        <dbReference type="ARBA" id="ARBA00013738"/>
    </source>
</evidence>
<evidence type="ECO:0000256" key="5">
    <source>
        <dbReference type="ARBA" id="ARBA00022846"/>
    </source>
</evidence>
<dbReference type="InterPro" id="IPR000048">
    <property type="entry name" value="IQ_motif_EF-hand-BS"/>
</dbReference>
<dbReference type="GeneID" id="105268294"/>
<dbReference type="PANTHER" id="PTHR14871">
    <property type="entry name" value="DYNEIN REGULATORY COMPLEX PROTEIN 9"/>
    <property type="match status" value="1"/>
</dbReference>
<evidence type="ECO:0000313" key="12">
    <source>
        <dbReference type="RefSeq" id="XP_011306038.1"/>
    </source>
</evidence>
<comment type="similarity">
    <text evidence="2">Belongs to the DRC9 family.</text>
</comment>
<evidence type="ECO:0000256" key="2">
    <source>
        <dbReference type="ARBA" id="ARBA00008222"/>
    </source>
</evidence>
<feature type="coiled-coil region" evidence="10">
    <location>
        <begin position="168"/>
        <end position="202"/>
    </location>
</feature>
<keyword evidence="8" id="KW-0966">Cell projection</keyword>
<dbReference type="InterPro" id="IPR042618">
    <property type="entry name" value="IQCG"/>
</dbReference>
<gene>
    <name evidence="12" type="primary">LOC105268294</name>
</gene>
<accession>A0A9R1U3D5</accession>
<dbReference type="Pfam" id="PF00612">
    <property type="entry name" value="IQ"/>
    <property type="match status" value="1"/>
</dbReference>
<keyword evidence="10" id="KW-0175">Coiled coil</keyword>
<dbReference type="OrthoDB" id="10254713at2759"/>
<evidence type="ECO:0000256" key="6">
    <source>
        <dbReference type="ARBA" id="ARBA00023069"/>
    </source>
</evidence>
<dbReference type="PROSITE" id="PS50096">
    <property type="entry name" value="IQ"/>
    <property type="match status" value="1"/>
</dbReference>
<keyword evidence="11" id="KW-1185">Reference proteome</keyword>
<comment type="subcellular location">
    <subcellularLocation>
        <location evidence="1">Cytoplasm</location>
        <location evidence="1">Cytoskeleton</location>
        <location evidence="1">Flagellum axoneme</location>
    </subcellularLocation>
</comment>
<keyword evidence="4" id="KW-0963">Cytoplasm</keyword>
<organism evidence="11 12">
    <name type="scientific">Fopius arisanus</name>
    <dbReference type="NCBI Taxonomy" id="64838"/>
    <lineage>
        <taxon>Eukaryota</taxon>
        <taxon>Metazoa</taxon>
        <taxon>Ecdysozoa</taxon>
        <taxon>Arthropoda</taxon>
        <taxon>Hexapoda</taxon>
        <taxon>Insecta</taxon>
        <taxon>Pterygota</taxon>
        <taxon>Neoptera</taxon>
        <taxon>Endopterygota</taxon>
        <taxon>Hymenoptera</taxon>
        <taxon>Apocrita</taxon>
        <taxon>Ichneumonoidea</taxon>
        <taxon>Braconidae</taxon>
        <taxon>Opiinae</taxon>
        <taxon>Fopius</taxon>
    </lineage>
</organism>
<evidence type="ECO:0000256" key="9">
    <source>
        <dbReference type="ARBA" id="ARBA00032183"/>
    </source>
</evidence>
<reference evidence="12" key="1">
    <citation type="submission" date="2025-08" db="UniProtKB">
        <authorList>
            <consortium name="RefSeq"/>
        </authorList>
    </citation>
    <scope>IDENTIFICATION</scope>
    <source>
        <strain evidence="12">USDA-PBARC FA_bdor</strain>
        <tissue evidence="12">Whole organism</tissue>
    </source>
</reference>
<evidence type="ECO:0000256" key="4">
    <source>
        <dbReference type="ARBA" id="ARBA00022490"/>
    </source>
</evidence>
<evidence type="ECO:0000313" key="11">
    <source>
        <dbReference type="Proteomes" id="UP000694866"/>
    </source>
</evidence>
<proteinExistence type="inferred from homology"/>
<dbReference type="GO" id="GO:0031514">
    <property type="term" value="C:motile cilium"/>
    <property type="evidence" value="ECO:0007669"/>
    <property type="project" value="TreeGrafter"/>
</dbReference>
<feature type="coiled-coil region" evidence="10">
    <location>
        <begin position="57"/>
        <end position="101"/>
    </location>
</feature>
<dbReference type="GO" id="GO:0005737">
    <property type="term" value="C:cytoplasm"/>
    <property type="evidence" value="ECO:0007669"/>
    <property type="project" value="TreeGrafter"/>
</dbReference>
<dbReference type="RefSeq" id="XP_011306038.1">
    <property type="nucleotide sequence ID" value="XM_011307736.1"/>
</dbReference>
<dbReference type="AlphaFoldDB" id="A0A9R1U3D5"/>
<dbReference type="PANTHER" id="PTHR14871:SF1">
    <property type="entry name" value="DYNEIN REGULATORY COMPLEX PROTEIN 9"/>
    <property type="match status" value="1"/>
</dbReference>
<keyword evidence="5" id="KW-0282">Flagellum</keyword>
<dbReference type="GO" id="GO:0044782">
    <property type="term" value="P:cilium organization"/>
    <property type="evidence" value="ECO:0007669"/>
    <property type="project" value="TreeGrafter"/>
</dbReference>
<protein>
    <recommendedName>
        <fullName evidence="3">Dynein regulatory complex protein 9</fullName>
    </recommendedName>
    <alternativeName>
        <fullName evidence="9">IQ domain-containing protein G</fullName>
    </alternativeName>
</protein>
<dbReference type="KEGG" id="fas:105268294"/>
<dbReference type="CDD" id="cd23766">
    <property type="entry name" value="IQCG"/>
    <property type="match status" value="1"/>
</dbReference>
<sequence>MLCKLERDSSYVRELMDKVKTEVQEKGTYTGLINLIHQTIEKTTEENNMILSHIAGENAVKDLKKKLSQEIMENEEEMSTLRRQLNNLKDEKQKIELKINRETGYTSAWEAAQCEENTKRCNITLEYLRTSLKDILILKKNECRVAREIEAFLKQNIAFNVKATDNWAKRYDREMQMYSNRNNQLREDIESRRSTLQELEAKYSERQLFIEQYLAEKDAARILREMEEYKKYSAILIQSWWRGVMVRRKLGPYRPDEKKKKKPVKGKK</sequence>
<evidence type="ECO:0000256" key="10">
    <source>
        <dbReference type="SAM" id="Coils"/>
    </source>
</evidence>
<keyword evidence="6" id="KW-0969">Cilium</keyword>
<keyword evidence="7" id="KW-0206">Cytoskeleton</keyword>
<evidence type="ECO:0000256" key="7">
    <source>
        <dbReference type="ARBA" id="ARBA00023212"/>
    </source>
</evidence>
<dbReference type="Proteomes" id="UP000694866">
    <property type="component" value="Unplaced"/>
</dbReference>
<evidence type="ECO:0000256" key="1">
    <source>
        <dbReference type="ARBA" id="ARBA00004611"/>
    </source>
</evidence>
<evidence type="ECO:0000256" key="8">
    <source>
        <dbReference type="ARBA" id="ARBA00023273"/>
    </source>
</evidence>
<name>A0A9R1U3D5_9HYME</name>